<evidence type="ECO:0000313" key="2">
    <source>
        <dbReference type="EMBL" id="PXW91809.1"/>
    </source>
</evidence>
<name>A0A2V3WSX2_9BACI</name>
<keyword evidence="1" id="KW-0472">Membrane</keyword>
<feature type="transmembrane region" description="Helical" evidence="1">
    <location>
        <begin position="21"/>
        <end position="41"/>
    </location>
</feature>
<comment type="caution">
    <text evidence="2">The sequence shown here is derived from an EMBL/GenBank/DDBJ whole genome shotgun (WGS) entry which is preliminary data.</text>
</comment>
<evidence type="ECO:0000313" key="3">
    <source>
        <dbReference type="Proteomes" id="UP000247922"/>
    </source>
</evidence>
<dbReference type="AlphaFoldDB" id="A0A2V3WSX2"/>
<protein>
    <submittedName>
        <fullName evidence="2">Uncharacterized protein</fullName>
    </submittedName>
</protein>
<feature type="transmembrane region" description="Helical" evidence="1">
    <location>
        <begin position="82"/>
        <end position="103"/>
    </location>
</feature>
<sequence length="220" mass="25644">MQETGMSKKQGDLKDGLFTNVMRALFMILLSIFLYLVYVSFNDPIEALYINSFVFIIMTISVIGLILFIITQITKVIASKPFGLLIMSFVNTALIFFFIYQLFAPYFYSTETLEQTGINAIKTYYQLSDDKLSEDQREKMLTTTFTNNTAFSMMQRENYPNTKLQKIDIQTIEREYYLYYLTASIEIEEDSSTKNQLYQFEFKSESGRFKINGIKALDNN</sequence>
<evidence type="ECO:0000256" key="1">
    <source>
        <dbReference type="SAM" id="Phobius"/>
    </source>
</evidence>
<keyword evidence="1" id="KW-0812">Transmembrane</keyword>
<dbReference type="Proteomes" id="UP000247922">
    <property type="component" value="Unassembled WGS sequence"/>
</dbReference>
<keyword evidence="1" id="KW-1133">Transmembrane helix</keyword>
<keyword evidence="3" id="KW-1185">Reference proteome</keyword>
<accession>A0A2V3WSX2</accession>
<dbReference type="RefSeq" id="WP_110251102.1">
    <property type="nucleotide sequence ID" value="NZ_QJJR01000004.1"/>
</dbReference>
<gene>
    <name evidence="2" type="ORF">DES38_104244</name>
</gene>
<dbReference type="EMBL" id="QJJR01000004">
    <property type="protein sequence ID" value="PXW91809.1"/>
    <property type="molecule type" value="Genomic_DNA"/>
</dbReference>
<proteinExistence type="predicted"/>
<reference evidence="2 3" key="1">
    <citation type="submission" date="2018-05" db="EMBL/GenBank/DDBJ databases">
        <title>Genomic Encyclopedia of Type Strains, Phase IV (KMG-IV): sequencing the most valuable type-strain genomes for metagenomic binning, comparative biology and taxonomic classification.</title>
        <authorList>
            <person name="Goeker M."/>
        </authorList>
    </citation>
    <scope>NUCLEOTIDE SEQUENCE [LARGE SCALE GENOMIC DNA]</scope>
    <source>
        <strain evidence="2 3">DSM 22440</strain>
    </source>
</reference>
<organism evidence="2 3">
    <name type="scientific">Streptohalobacillus salinus</name>
    <dbReference type="NCBI Taxonomy" id="621096"/>
    <lineage>
        <taxon>Bacteria</taxon>
        <taxon>Bacillati</taxon>
        <taxon>Bacillota</taxon>
        <taxon>Bacilli</taxon>
        <taxon>Bacillales</taxon>
        <taxon>Bacillaceae</taxon>
        <taxon>Streptohalobacillus</taxon>
    </lineage>
</organism>
<dbReference type="OrthoDB" id="2455830at2"/>
<feature type="transmembrane region" description="Helical" evidence="1">
    <location>
        <begin position="47"/>
        <end position="70"/>
    </location>
</feature>